<accession>A0A7T8QV00</accession>
<protein>
    <recommendedName>
        <fullName evidence="3">Myotubularin phosphatase domain-containing protein</fullName>
    </recommendedName>
</protein>
<dbReference type="GO" id="GO:0106018">
    <property type="term" value="F:phosphatidylinositol-3,5-bisphosphate phosphatase activity"/>
    <property type="evidence" value="ECO:0007669"/>
    <property type="project" value="TreeGrafter"/>
</dbReference>
<evidence type="ECO:0000313" key="5">
    <source>
        <dbReference type="Proteomes" id="UP000595437"/>
    </source>
</evidence>
<dbReference type="InterPro" id="IPR030564">
    <property type="entry name" value="Myotubularin"/>
</dbReference>
<dbReference type="GO" id="GO:0004438">
    <property type="term" value="F:phosphatidylinositol-3-phosphate phosphatase activity"/>
    <property type="evidence" value="ECO:0007669"/>
    <property type="project" value="TreeGrafter"/>
</dbReference>
<feature type="non-terminal residue" evidence="4">
    <location>
        <position position="197"/>
    </location>
</feature>
<organism evidence="4 5">
    <name type="scientific">Caligus rogercresseyi</name>
    <name type="common">Sea louse</name>
    <dbReference type="NCBI Taxonomy" id="217165"/>
    <lineage>
        <taxon>Eukaryota</taxon>
        <taxon>Metazoa</taxon>
        <taxon>Ecdysozoa</taxon>
        <taxon>Arthropoda</taxon>
        <taxon>Crustacea</taxon>
        <taxon>Multicrustacea</taxon>
        <taxon>Hexanauplia</taxon>
        <taxon>Copepoda</taxon>
        <taxon>Siphonostomatoida</taxon>
        <taxon>Caligidae</taxon>
        <taxon>Caligus</taxon>
    </lineage>
</organism>
<name>A0A7T8QV00_CALRO</name>
<evidence type="ECO:0000256" key="2">
    <source>
        <dbReference type="SAM" id="MobiDB-lite"/>
    </source>
</evidence>
<dbReference type="GO" id="GO:0005737">
    <property type="term" value="C:cytoplasm"/>
    <property type="evidence" value="ECO:0007669"/>
    <property type="project" value="TreeGrafter"/>
</dbReference>
<dbReference type="SUPFAM" id="SSF52799">
    <property type="entry name" value="(Phosphotyrosine protein) phosphatases II"/>
    <property type="match status" value="1"/>
</dbReference>
<keyword evidence="5" id="KW-1185">Reference proteome</keyword>
<dbReference type="InterPro" id="IPR029021">
    <property type="entry name" value="Prot-tyrosine_phosphatase-like"/>
</dbReference>
<evidence type="ECO:0000259" key="3">
    <source>
        <dbReference type="PROSITE" id="PS51339"/>
    </source>
</evidence>
<sequence>MFPQSFQFNERYLITIHEHVYSKQYGTFFGNSDKQRREAHLEEKTYSLWGYIALHHDDFTNPLFEMPEITSQRILFWSGLYSRFEEGSHPREPLIDLLSITQSHTSSLEDHGRQLSATISNVRSIISSAKAGGKYLSSMVSGGSTSNAAPPVSLSNPTPPPPPPSSNVLSNNSSTSTQEMEKRFVELKTTLVEKCQS</sequence>
<feature type="compositionally biased region" description="Polar residues" evidence="2">
    <location>
        <begin position="138"/>
        <end position="148"/>
    </location>
</feature>
<dbReference type="Proteomes" id="UP000595437">
    <property type="component" value="Chromosome 1"/>
</dbReference>
<dbReference type="PANTHER" id="PTHR10807:SF8">
    <property type="entry name" value="PHOSPHATIDYLINOSITOL-3-PHOSPHATE PHOSPHATASE"/>
    <property type="match status" value="1"/>
</dbReference>
<proteinExistence type="inferred from homology"/>
<evidence type="ECO:0000256" key="1">
    <source>
        <dbReference type="ARBA" id="ARBA00007471"/>
    </source>
</evidence>
<dbReference type="GO" id="GO:0046856">
    <property type="term" value="P:phosphatidylinositol dephosphorylation"/>
    <property type="evidence" value="ECO:0007669"/>
    <property type="project" value="TreeGrafter"/>
</dbReference>
<dbReference type="AlphaFoldDB" id="A0A7T8QV00"/>
<evidence type="ECO:0000313" key="4">
    <source>
        <dbReference type="EMBL" id="QQP56062.1"/>
    </source>
</evidence>
<dbReference type="PROSITE" id="PS51339">
    <property type="entry name" value="PPASE_MYOTUBULARIN"/>
    <property type="match status" value="1"/>
</dbReference>
<dbReference type="Pfam" id="PF06602">
    <property type="entry name" value="Myotub-related"/>
    <property type="match status" value="1"/>
</dbReference>
<dbReference type="OrthoDB" id="271628at2759"/>
<comment type="similarity">
    <text evidence="1">Belongs to the protein-tyrosine phosphatase family. Non-receptor class myotubularin subfamily.</text>
</comment>
<feature type="domain" description="Myotubularin phosphatase" evidence="3">
    <location>
        <begin position="1"/>
        <end position="89"/>
    </location>
</feature>
<feature type="region of interest" description="Disordered" evidence="2">
    <location>
        <begin position="137"/>
        <end position="181"/>
    </location>
</feature>
<feature type="compositionally biased region" description="Low complexity" evidence="2">
    <location>
        <begin position="166"/>
        <end position="176"/>
    </location>
</feature>
<gene>
    <name evidence="4" type="ORF">FKW44_000609</name>
</gene>
<reference evidence="5" key="1">
    <citation type="submission" date="2021-01" db="EMBL/GenBank/DDBJ databases">
        <title>Caligus Genome Assembly.</title>
        <authorList>
            <person name="Gallardo-Escarate C."/>
        </authorList>
    </citation>
    <scope>NUCLEOTIDE SEQUENCE [LARGE SCALE GENOMIC DNA]</scope>
</reference>
<dbReference type="EMBL" id="CP045890">
    <property type="protein sequence ID" value="QQP56062.1"/>
    <property type="molecule type" value="Genomic_DNA"/>
</dbReference>
<dbReference type="InterPro" id="IPR010569">
    <property type="entry name" value="Myotubularin-like_Pase_dom"/>
</dbReference>
<dbReference type="PANTHER" id="PTHR10807">
    <property type="entry name" value="MYOTUBULARIN-RELATED"/>
    <property type="match status" value="1"/>
</dbReference>